<organism evidence="2">
    <name type="scientific">Mizugakiibacter sediminis</name>
    <dbReference type="NCBI Taxonomy" id="1475481"/>
    <lineage>
        <taxon>Bacteria</taxon>
        <taxon>Pseudomonadati</taxon>
        <taxon>Pseudomonadota</taxon>
        <taxon>Gammaproteobacteria</taxon>
        <taxon>Lysobacterales</taxon>
        <taxon>Rhodanobacteraceae</taxon>
        <taxon>Mizugakiibacter</taxon>
    </lineage>
</organism>
<reference evidence="1" key="1">
    <citation type="submission" date="2015-03" db="EMBL/GenBank/DDBJ databases">
        <title>Draft genome sequence of Mizugakiibacter sediminis skMP5.</title>
        <authorList>
            <person name="Watanabe T."/>
            <person name="Kojima H."/>
            <person name="Fukui M."/>
        </authorList>
    </citation>
    <scope>NUCLEOTIDE SEQUENCE</scope>
    <source>
        <strain evidence="1">SkMP5</strain>
    </source>
</reference>
<dbReference type="Pfam" id="PF09650">
    <property type="entry name" value="PHA_gran_rgn"/>
    <property type="match status" value="1"/>
</dbReference>
<gene>
    <name evidence="1" type="ORF">MBSD_0666</name>
    <name evidence="2" type="ORF">MBSD_n2309</name>
</gene>
<dbReference type="EMBL" id="DF970239">
    <property type="protein sequence ID" value="GAP66993.1"/>
    <property type="molecule type" value="Genomic_DNA"/>
</dbReference>
<accession>A0A0K8QQ45</accession>
<evidence type="ECO:0000313" key="2">
    <source>
        <dbReference type="EMBL" id="GAP66993.1"/>
    </source>
</evidence>
<dbReference type="Proteomes" id="UP000253740">
    <property type="component" value="Unassembled WGS sequence"/>
</dbReference>
<dbReference type="AlphaFoldDB" id="A0A0K8QQ45"/>
<evidence type="ECO:0000313" key="3">
    <source>
        <dbReference type="Proteomes" id="UP000253740"/>
    </source>
</evidence>
<dbReference type="EMBL" id="DF952378">
    <property type="protein sequence ID" value="GAN44146.1"/>
    <property type="molecule type" value="Genomic_DNA"/>
</dbReference>
<dbReference type="OrthoDB" id="287584at2"/>
<reference evidence="2" key="2">
    <citation type="submission" date="2015-08" db="EMBL/GenBank/DDBJ databases">
        <title>Complete DNA Sequence of Pseudomonas syringae pv. actinidiae, the Causal Agent of Kiwifruit Canker Disease.</title>
        <authorList>
            <person name="Rikkerink E.H.A."/>
            <person name="Fineran P.C."/>
        </authorList>
    </citation>
    <scope>NUCLEOTIDE SEQUENCE</scope>
    <source>
        <strain evidence="2">SkMP5</strain>
    </source>
</reference>
<evidence type="ECO:0000313" key="1">
    <source>
        <dbReference type="EMBL" id="GAN44146.1"/>
    </source>
</evidence>
<dbReference type="HOGENOM" id="CLU_161965_2_0_6"/>
<protein>
    <submittedName>
        <fullName evidence="1">Polyhydroxyalkanoic acid synthase</fullName>
    </submittedName>
    <submittedName>
        <fullName evidence="2">Putative polyhydroxyalkanoic acid system protein</fullName>
    </submittedName>
</protein>
<dbReference type="RefSeq" id="WP_062537548.1">
    <property type="nucleotide sequence ID" value="NZ_DF970239.1"/>
</dbReference>
<dbReference type="NCBIfam" id="TIGR02610">
    <property type="entry name" value="PHA_gran_rgn"/>
    <property type="match status" value="1"/>
</dbReference>
<dbReference type="InterPro" id="IPR013433">
    <property type="entry name" value="PHA_gran_rgn"/>
</dbReference>
<dbReference type="STRING" id="1475481.GCA_000953855_02355"/>
<name>A0A0K8QQ45_9GAMM</name>
<proteinExistence type="predicted"/>
<keyword evidence="3" id="KW-1185">Reference proteome</keyword>
<sequence>MPSIDIQRKHGLGLKKARAVVEDIAYAMAERFEFESAWNGDTLLFERSGVRGGIVVAADSVRVHADLGFMLMLMKPAIEDEIRRHLDEHFA</sequence>